<sequence length="189" mass="21037">MSSPAQSTDNRLSVGDHHAILNLDRISVLIGAVKDTTEGQALVSNYSRWNDAVHQKPPRLLTIFSTVSFASDQPQVQDNTPFARLIARFGTFENGSPEDTIIHKTRWSATMANSLEQILSARKINTVVISGLALSGVVMSTIYRLFDLDYNIYWRHTAAFSDVLFNKLIPKMSLILISLDESLQALEQS</sequence>
<dbReference type="InterPro" id="IPR036380">
    <property type="entry name" value="Isochorismatase-like_sf"/>
</dbReference>
<reference evidence="5" key="1">
    <citation type="submission" date="2019-04" db="EMBL/GenBank/DDBJ databases">
        <title>Friends and foes A comparative genomics studyof 23 Aspergillus species from section Flavi.</title>
        <authorList>
            <consortium name="DOE Joint Genome Institute"/>
            <person name="Kjaerbolling I."/>
            <person name="Vesth T."/>
            <person name="Frisvad J.C."/>
            <person name="Nybo J.L."/>
            <person name="Theobald S."/>
            <person name="Kildgaard S."/>
            <person name="Isbrandt T."/>
            <person name="Kuo A."/>
            <person name="Sato A."/>
            <person name="Lyhne E.K."/>
            <person name="Kogle M.E."/>
            <person name="Wiebenga A."/>
            <person name="Kun R.S."/>
            <person name="Lubbers R.J."/>
            <person name="Makela M.R."/>
            <person name="Barry K."/>
            <person name="Chovatia M."/>
            <person name="Clum A."/>
            <person name="Daum C."/>
            <person name="Haridas S."/>
            <person name="He G."/>
            <person name="LaButti K."/>
            <person name="Lipzen A."/>
            <person name="Mondo S."/>
            <person name="Riley R."/>
            <person name="Salamov A."/>
            <person name="Simmons B.A."/>
            <person name="Magnuson J.K."/>
            <person name="Henrissat B."/>
            <person name="Mortensen U.H."/>
            <person name="Larsen T.O."/>
            <person name="Devries R.P."/>
            <person name="Grigoriev I.V."/>
            <person name="Machida M."/>
            <person name="Baker S.E."/>
            <person name="Andersen M.R."/>
        </authorList>
    </citation>
    <scope>NUCLEOTIDE SEQUENCE [LARGE SCALE GENOMIC DNA]</scope>
    <source>
        <strain evidence="5">IBT 14317</strain>
    </source>
</reference>
<evidence type="ECO:0000313" key="5">
    <source>
        <dbReference type="EMBL" id="KAE8395223.1"/>
    </source>
</evidence>
<organism evidence="5">
    <name type="scientific">Petromyces alliaceus</name>
    <name type="common">Aspergillus alliaceus</name>
    <dbReference type="NCBI Taxonomy" id="209559"/>
    <lineage>
        <taxon>Eukaryota</taxon>
        <taxon>Fungi</taxon>
        <taxon>Dikarya</taxon>
        <taxon>Ascomycota</taxon>
        <taxon>Pezizomycotina</taxon>
        <taxon>Eurotiomycetes</taxon>
        <taxon>Eurotiomycetidae</taxon>
        <taxon>Eurotiales</taxon>
        <taxon>Aspergillaceae</taxon>
        <taxon>Aspergillus</taxon>
        <taxon>Aspergillus subgen. Circumdati</taxon>
    </lineage>
</organism>
<keyword evidence="2" id="KW-0378">Hydrolase</keyword>
<dbReference type="Gene3D" id="3.40.50.850">
    <property type="entry name" value="Isochorismatase-like"/>
    <property type="match status" value="1"/>
</dbReference>
<evidence type="ECO:0000256" key="1">
    <source>
        <dbReference type="ARBA" id="ARBA00006336"/>
    </source>
</evidence>
<comment type="similarity">
    <text evidence="1">Belongs to the isochorismatase family.</text>
</comment>
<evidence type="ECO:0000256" key="3">
    <source>
        <dbReference type="SAM" id="Phobius"/>
    </source>
</evidence>
<dbReference type="Pfam" id="PF00857">
    <property type="entry name" value="Isochorismatase"/>
    <property type="match status" value="1"/>
</dbReference>
<keyword evidence="3" id="KW-0472">Membrane</keyword>
<keyword evidence="3" id="KW-0812">Transmembrane</keyword>
<proteinExistence type="inferred from homology"/>
<feature type="domain" description="Isochorismatase-like" evidence="4">
    <location>
        <begin position="19"/>
        <end position="153"/>
    </location>
</feature>
<protein>
    <submittedName>
        <fullName evidence="5">Isochorismatase-like protein</fullName>
    </submittedName>
</protein>
<evidence type="ECO:0000259" key="4">
    <source>
        <dbReference type="Pfam" id="PF00857"/>
    </source>
</evidence>
<dbReference type="AlphaFoldDB" id="A0A5N7CNX3"/>
<dbReference type="EMBL" id="ML735219">
    <property type="protein sequence ID" value="KAE8395223.1"/>
    <property type="molecule type" value="Genomic_DNA"/>
</dbReference>
<dbReference type="PANTHER" id="PTHR43540">
    <property type="entry name" value="PEROXYUREIDOACRYLATE/UREIDOACRYLATE AMIDOHYDROLASE-RELATED"/>
    <property type="match status" value="1"/>
</dbReference>
<dbReference type="PANTHER" id="PTHR43540:SF1">
    <property type="entry name" value="ISOCHORISMATASE HYDROLASE"/>
    <property type="match status" value="1"/>
</dbReference>
<dbReference type="InterPro" id="IPR050272">
    <property type="entry name" value="Isochorismatase-like_hydrls"/>
</dbReference>
<feature type="transmembrane region" description="Helical" evidence="3">
    <location>
        <begin position="124"/>
        <end position="146"/>
    </location>
</feature>
<dbReference type="SUPFAM" id="SSF52499">
    <property type="entry name" value="Isochorismatase-like hydrolases"/>
    <property type="match status" value="1"/>
</dbReference>
<keyword evidence="3" id="KW-1133">Transmembrane helix</keyword>
<dbReference type="GO" id="GO:0016787">
    <property type="term" value="F:hydrolase activity"/>
    <property type="evidence" value="ECO:0007669"/>
    <property type="project" value="UniProtKB-KW"/>
</dbReference>
<dbReference type="Proteomes" id="UP000326877">
    <property type="component" value="Unassembled WGS sequence"/>
</dbReference>
<evidence type="ECO:0000256" key="2">
    <source>
        <dbReference type="ARBA" id="ARBA00022801"/>
    </source>
</evidence>
<dbReference type="InterPro" id="IPR000868">
    <property type="entry name" value="Isochorismatase-like_dom"/>
</dbReference>
<accession>A0A5N7CNX3</accession>
<name>A0A5N7CNX3_PETAA</name>
<gene>
    <name evidence="5" type="ORF">BDV23DRAFT_168825</name>
</gene>
<dbReference type="OrthoDB" id="1739143at2759"/>